<feature type="compositionally biased region" description="Acidic residues" evidence="14">
    <location>
        <begin position="109"/>
        <end position="123"/>
    </location>
</feature>
<dbReference type="PRINTS" id="PR00476">
    <property type="entry name" value="PHFRCTKINASE"/>
</dbReference>
<dbReference type="Proteomes" id="UP001446871">
    <property type="component" value="Unassembled WGS sequence"/>
</dbReference>
<gene>
    <name evidence="17" type="ORF">PG996_008168</name>
</gene>
<name>A0ABR1UZN7_9PEZI</name>
<reference evidence="17 18" key="1">
    <citation type="submission" date="2023-01" db="EMBL/GenBank/DDBJ databases">
        <title>Analysis of 21 Apiospora genomes using comparative genomics revels a genus with tremendous synthesis potential of carbohydrate active enzymes and secondary metabolites.</title>
        <authorList>
            <person name="Sorensen T."/>
        </authorList>
    </citation>
    <scope>NUCLEOTIDE SEQUENCE [LARGE SCALE GENOMIC DNA]</scope>
    <source>
        <strain evidence="17 18">CBS 83171</strain>
    </source>
</reference>
<keyword evidence="7" id="KW-0479">Metal-binding</keyword>
<feature type="domain" description="Phosphofructokinase" evidence="16">
    <location>
        <begin position="26"/>
        <end position="77"/>
    </location>
</feature>
<feature type="transmembrane region" description="Helical" evidence="15">
    <location>
        <begin position="37"/>
        <end position="56"/>
    </location>
</feature>
<comment type="subcellular location">
    <subcellularLocation>
        <location evidence="2">Cytoplasm</location>
    </subcellularLocation>
</comment>
<keyword evidence="12" id="KW-0324">Glycolysis</keyword>
<dbReference type="Gene3D" id="3.40.50.460">
    <property type="entry name" value="Phosphofructokinase domain"/>
    <property type="match status" value="1"/>
</dbReference>
<evidence type="ECO:0000256" key="9">
    <source>
        <dbReference type="ARBA" id="ARBA00022777"/>
    </source>
</evidence>
<protein>
    <recommendedName>
        <fullName evidence="4">6-phosphofructokinase</fullName>
        <ecNumber evidence="4">2.7.1.11</ecNumber>
    </recommendedName>
</protein>
<evidence type="ECO:0000259" key="16">
    <source>
        <dbReference type="Pfam" id="PF00365"/>
    </source>
</evidence>
<dbReference type="PANTHER" id="PTHR13697">
    <property type="entry name" value="PHOSPHOFRUCTOKINASE"/>
    <property type="match status" value="1"/>
</dbReference>
<dbReference type="EMBL" id="JAQQWM010000005">
    <property type="protein sequence ID" value="KAK8063516.1"/>
    <property type="molecule type" value="Genomic_DNA"/>
</dbReference>
<evidence type="ECO:0000256" key="15">
    <source>
        <dbReference type="SAM" id="Phobius"/>
    </source>
</evidence>
<dbReference type="PANTHER" id="PTHR13697:SF4">
    <property type="entry name" value="ATP-DEPENDENT 6-PHOSPHOFRUCTOKINASE"/>
    <property type="match status" value="1"/>
</dbReference>
<dbReference type="InterPro" id="IPR022953">
    <property type="entry name" value="ATP_PFK"/>
</dbReference>
<evidence type="ECO:0000256" key="4">
    <source>
        <dbReference type="ARBA" id="ARBA00012055"/>
    </source>
</evidence>
<keyword evidence="15" id="KW-0472">Membrane</keyword>
<evidence type="ECO:0000256" key="14">
    <source>
        <dbReference type="SAM" id="MobiDB-lite"/>
    </source>
</evidence>
<dbReference type="EC" id="2.7.1.11" evidence="4"/>
<evidence type="ECO:0000256" key="2">
    <source>
        <dbReference type="ARBA" id="ARBA00004496"/>
    </source>
</evidence>
<evidence type="ECO:0000256" key="12">
    <source>
        <dbReference type="ARBA" id="ARBA00023152"/>
    </source>
</evidence>
<keyword evidence="15" id="KW-0812">Transmembrane</keyword>
<evidence type="ECO:0000256" key="7">
    <source>
        <dbReference type="ARBA" id="ARBA00022723"/>
    </source>
</evidence>
<dbReference type="SUPFAM" id="SSF53784">
    <property type="entry name" value="Phosphofructokinase"/>
    <property type="match status" value="1"/>
</dbReference>
<evidence type="ECO:0000256" key="5">
    <source>
        <dbReference type="ARBA" id="ARBA00022490"/>
    </source>
</evidence>
<comment type="caution">
    <text evidence="17">The sequence shown here is derived from an EMBL/GenBank/DDBJ whole genome shotgun (WGS) entry which is preliminary data.</text>
</comment>
<keyword evidence="10" id="KW-0067">ATP-binding</keyword>
<keyword evidence="5" id="KW-0963">Cytoplasm</keyword>
<dbReference type="InterPro" id="IPR000023">
    <property type="entry name" value="Phosphofructokinase_dom"/>
</dbReference>
<keyword evidence="15" id="KW-1133">Transmembrane helix</keyword>
<evidence type="ECO:0000256" key="8">
    <source>
        <dbReference type="ARBA" id="ARBA00022741"/>
    </source>
</evidence>
<evidence type="ECO:0000256" key="13">
    <source>
        <dbReference type="ARBA" id="ARBA00048070"/>
    </source>
</evidence>
<keyword evidence="9" id="KW-0418">Kinase</keyword>
<evidence type="ECO:0000256" key="1">
    <source>
        <dbReference type="ARBA" id="ARBA00001946"/>
    </source>
</evidence>
<feature type="region of interest" description="Disordered" evidence="14">
    <location>
        <begin position="81"/>
        <end position="124"/>
    </location>
</feature>
<comment type="cofactor">
    <cofactor evidence="1">
        <name>Mg(2+)</name>
        <dbReference type="ChEBI" id="CHEBI:18420"/>
    </cofactor>
</comment>
<evidence type="ECO:0000256" key="6">
    <source>
        <dbReference type="ARBA" id="ARBA00022679"/>
    </source>
</evidence>
<keyword evidence="11" id="KW-0460">Magnesium</keyword>
<evidence type="ECO:0000256" key="10">
    <source>
        <dbReference type="ARBA" id="ARBA00022840"/>
    </source>
</evidence>
<proteinExistence type="predicted"/>
<dbReference type="InterPro" id="IPR035966">
    <property type="entry name" value="PKF_sf"/>
</dbReference>
<comment type="catalytic activity">
    <reaction evidence="13">
        <text>beta-D-fructose 6-phosphate + ATP = beta-D-fructose 1,6-bisphosphate + ADP + H(+)</text>
        <dbReference type="Rhea" id="RHEA:16109"/>
        <dbReference type="ChEBI" id="CHEBI:15378"/>
        <dbReference type="ChEBI" id="CHEBI:30616"/>
        <dbReference type="ChEBI" id="CHEBI:32966"/>
        <dbReference type="ChEBI" id="CHEBI:57634"/>
        <dbReference type="ChEBI" id="CHEBI:456216"/>
        <dbReference type="EC" id="2.7.1.11"/>
    </reaction>
</comment>
<dbReference type="Pfam" id="PF00365">
    <property type="entry name" value="PFK"/>
    <property type="match status" value="1"/>
</dbReference>
<keyword evidence="18" id="KW-1185">Reference proteome</keyword>
<keyword evidence="8" id="KW-0547">Nucleotide-binding</keyword>
<accession>A0ABR1UZN7</accession>
<organism evidence="17 18">
    <name type="scientific">Apiospora saccharicola</name>
    <dbReference type="NCBI Taxonomy" id="335842"/>
    <lineage>
        <taxon>Eukaryota</taxon>
        <taxon>Fungi</taxon>
        <taxon>Dikarya</taxon>
        <taxon>Ascomycota</taxon>
        <taxon>Pezizomycotina</taxon>
        <taxon>Sordariomycetes</taxon>
        <taxon>Xylariomycetidae</taxon>
        <taxon>Amphisphaeriales</taxon>
        <taxon>Apiosporaceae</taxon>
        <taxon>Apiospora</taxon>
    </lineage>
</organism>
<feature type="transmembrane region" description="Helical" evidence="15">
    <location>
        <begin position="12"/>
        <end position="31"/>
    </location>
</feature>
<evidence type="ECO:0000256" key="3">
    <source>
        <dbReference type="ARBA" id="ARBA00004679"/>
    </source>
</evidence>
<evidence type="ECO:0000313" key="17">
    <source>
        <dbReference type="EMBL" id="KAK8063516.1"/>
    </source>
</evidence>
<evidence type="ECO:0000256" key="11">
    <source>
        <dbReference type="ARBA" id="ARBA00022842"/>
    </source>
</evidence>
<evidence type="ECO:0000313" key="18">
    <source>
        <dbReference type="Proteomes" id="UP001446871"/>
    </source>
</evidence>
<sequence>MSSPASSHIECMCAWTYTGLGIAISARAFVIEAMDRHCGWLALMAGAAIGACFMFIHEKPGADNWRQDMCEVINEHRDWANPATPVKGKRGAPNTPPSKRTNKKRKVEAEEDDEDDEDMIQIEEELKVDRTPRCDRYVRRV</sequence>
<comment type="pathway">
    <text evidence="3">Carbohydrate degradation; glycolysis; D-glyceraldehyde 3-phosphate and glycerone phosphate from D-glucose: step 3/4.</text>
</comment>
<keyword evidence="6" id="KW-0808">Transferase</keyword>